<protein>
    <recommendedName>
        <fullName evidence="4">DUF4157 domain-containing protein</fullName>
    </recommendedName>
</protein>
<proteinExistence type="predicted"/>
<organism evidence="2 3">
    <name type="scientific">Candidatus Mycobacterium wuenschmannii</name>
    <dbReference type="NCBI Taxonomy" id="3027808"/>
    <lineage>
        <taxon>Bacteria</taxon>
        <taxon>Bacillati</taxon>
        <taxon>Actinomycetota</taxon>
        <taxon>Actinomycetes</taxon>
        <taxon>Mycobacteriales</taxon>
        <taxon>Mycobacteriaceae</taxon>
        <taxon>Mycobacterium</taxon>
    </lineage>
</organism>
<sequence>MRGTAVGDRTLRVTNLGGPREQALLTRITADLGPAVEAVDTFWGADWPRDIDIVATGSQQQFEASAGGGPSAQWADIAAIAVADRVDPATRTARGQRIVFAPGAADMTTRSLRIVLTHELFHYAARADTAVDAPRWLTEGVADYVARPHAPPPDGTPPTALPSDADLDDPGPRRSQAYDRAWLFALFVADTRGAPALRKLYVAACGHRHTSLPVALRDVLGAEDILAAWQRWLTR</sequence>
<dbReference type="EMBL" id="CP126981">
    <property type="protein sequence ID" value="WIM90223.1"/>
    <property type="molecule type" value="Genomic_DNA"/>
</dbReference>
<keyword evidence="3" id="KW-1185">Reference proteome</keyword>
<evidence type="ECO:0000313" key="2">
    <source>
        <dbReference type="EMBL" id="WIM90223.1"/>
    </source>
</evidence>
<evidence type="ECO:0000256" key="1">
    <source>
        <dbReference type="SAM" id="MobiDB-lite"/>
    </source>
</evidence>
<gene>
    <name evidence="2" type="ORF">PT015_07085</name>
</gene>
<reference evidence="2 3" key="1">
    <citation type="journal article" date="2023" name="Microbiol. Resour. Announc.">
        <title>Complete Genome Sequence of Mycobacterium wuenschmanii, a novel Nontuberculous Mycobacterium Isolated from a captive population of Amazon Milk Frogs.</title>
        <authorList>
            <person name="Hicks J."/>
            <person name="Zeineldin M."/>
            <person name="Ward H."/>
            <person name="Wuenschmann A."/>
            <person name="Camp P."/>
            <person name="Farrell D."/>
            <person name="Lehman K."/>
            <person name="Thacker T."/>
            <person name="Cuthbert E."/>
        </authorList>
    </citation>
    <scope>NUCLEOTIDE SEQUENCE [LARGE SCALE GENOMIC DNA]</scope>
    <source>
        <strain evidence="2 3">Wuenschmanii</strain>
    </source>
</reference>
<feature type="compositionally biased region" description="Pro residues" evidence="1">
    <location>
        <begin position="149"/>
        <end position="160"/>
    </location>
</feature>
<name>A0ABY8W2V4_9MYCO</name>
<accession>A0ABY8W2V4</accession>
<dbReference type="Proteomes" id="UP001236585">
    <property type="component" value="Chromosome"/>
</dbReference>
<feature type="region of interest" description="Disordered" evidence="1">
    <location>
        <begin position="146"/>
        <end position="172"/>
    </location>
</feature>
<evidence type="ECO:0008006" key="4">
    <source>
        <dbReference type="Google" id="ProtNLM"/>
    </source>
</evidence>
<evidence type="ECO:0000313" key="3">
    <source>
        <dbReference type="Proteomes" id="UP001236585"/>
    </source>
</evidence>